<comment type="caution">
    <text evidence="2">The sequence shown here is derived from an EMBL/GenBank/DDBJ whole genome shotgun (WGS) entry which is preliminary data.</text>
</comment>
<gene>
    <name evidence="2" type="primary">Necator_chrIII.g11611</name>
    <name evidence="2" type="ORF">RB195_010846</name>
</gene>
<proteinExistence type="predicted"/>
<feature type="compositionally biased region" description="Polar residues" evidence="1">
    <location>
        <begin position="1"/>
        <end position="10"/>
    </location>
</feature>
<evidence type="ECO:0000313" key="2">
    <source>
        <dbReference type="EMBL" id="KAK6743796.1"/>
    </source>
</evidence>
<keyword evidence="3" id="KW-1185">Reference proteome</keyword>
<protein>
    <submittedName>
        <fullName evidence="2">Uncharacterized protein</fullName>
    </submittedName>
</protein>
<dbReference type="EMBL" id="JAVFWL010000003">
    <property type="protein sequence ID" value="KAK6743796.1"/>
    <property type="molecule type" value="Genomic_DNA"/>
</dbReference>
<evidence type="ECO:0000313" key="3">
    <source>
        <dbReference type="Proteomes" id="UP001303046"/>
    </source>
</evidence>
<organism evidence="2 3">
    <name type="scientific">Necator americanus</name>
    <name type="common">Human hookworm</name>
    <dbReference type="NCBI Taxonomy" id="51031"/>
    <lineage>
        <taxon>Eukaryota</taxon>
        <taxon>Metazoa</taxon>
        <taxon>Ecdysozoa</taxon>
        <taxon>Nematoda</taxon>
        <taxon>Chromadorea</taxon>
        <taxon>Rhabditida</taxon>
        <taxon>Rhabditina</taxon>
        <taxon>Rhabditomorpha</taxon>
        <taxon>Strongyloidea</taxon>
        <taxon>Ancylostomatidae</taxon>
        <taxon>Bunostominae</taxon>
        <taxon>Necator</taxon>
    </lineage>
</organism>
<name>A0ABR1CZQ8_NECAM</name>
<evidence type="ECO:0000256" key="1">
    <source>
        <dbReference type="SAM" id="MobiDB-lite"/>
    </source>
</evidence>
<feature type="region of interest" description="Disordered" evidence="1">
    <location>
        <begin position="1"/>
        <end position="20"/>
    </location>
</feature>
<accession>A0ABR1CZQ8</accession>
<sequence>MASVVTATESANPPAPNPAPSVVKENCVAEQKSYKAIAQGIPPLTVGGGGIQCLLGFRRRFVLGRGRAERRDDCSEATVAK</sequence>
<dbReference type="Proteomes" id="UP001303046">
    <property type="component" value="Unassembled WGS sequence"/>
</dbReference>
<reference evidence="2 3" key="1">
    <citation type="submission" date="2023-08" db="EMBL/GenBank/DDBJ databases">
        <title>A Necator americanus chromosomal reference genome.</title>
        <authorList>
            <person name="Ilik V."/>
            <person name="Petrzelkova K.J."/>
            <person name="Pardy F."/>
            <person name="Fuh T."/>
            <person name="Niatou-Singa F.S."/>
            <person name="Gouil Q."/>
            <person name="Baker L."/>
            <person name="Ritchie M.E."/>
            <person name="Jex A.R."/>
            <person name="Gazzola D."/>
            <person name="Li H."/>
            <person name="Toshio Fujiwara R."/>
            <person name="Zhan B."/>
            <person name="Aroian R.V."/>
            <person name="Pafco B."/>
            <person name="Schwarz E.M."/>
        </authorList>
    </citation>
    <scope>NUCLEOTIDE SEQUENCE [LARGE SCALE GENOMIC DNA]</scope>
    <source>
        <strain evidence="2 3">Aroian</strain>
        <tissue evidence="2">Whole animal</tissue>
    </source>
</reference>